<comment type="caution">
    <text evidence="2">The sequence shown here is derived from an EMBL/GenBank/DDBJ whole genome shotgun (WGS) entry which is preliminary data.</text>
</comment>
<feature type="domain" description="Type II secretion system protein E N1E" evidence="1">
    <location>
        <begin position="15"/>
        <end position="48"/>
    </location>
</feature>
<name>A0A090RJY6_9GAMM</name>
<organism evidence="2 3">
    <name type="scientific">Photobacterium aphoticum</name>
    <dbReference type="NCBI Taxonomy" id="754436"/>
    <lineage>
        <taxon>Bacteria</taxon>
        <taxon>Pseudomonadati</taxon>
        <taxon>Pseudomonadota</taxon>
        <taxon>Gammaproteobacteria</taxon>
        <taxon>Vibrionales</taxon>
        <taxon>Vibrionaceae</taxon>
        <taxon>Photobacterium</taxon>
    </lineage>
</organism>
<dbReference type="Gene3D" id="3.30.300.160">
    <property type="entry name" value="Type II secretion system, protein E, N-terminal domain"/>
    <property type="match status" value="1"/>
</dbReference>
<dbReference type="AlphaFoldDB" id="A0A090RJY6"/>
<evidence type="ECO:0000313" key="2">
    <source>
        <dbReference type="EMBL" id="GAL07827.1"/>
    </source>
</evidence>
<dbReference type="SUPFAM" id="SSF160246">
    <property type="entry name" value="EspE N-terminal domain-like"/>
    <property type="match status" value="1"/>
</dbReference>
<dbReference type="Proteomes" id="UP000029227">
    <property type="component" value="Unassembled WGS sequence"/>
</dbReference>
<protein>
    <submittedName>
        <fullName evidence="2">General secretion pathway protein E</fullName>
    </submittedName>
</protein>
<dbReference type="Pfam" id="PF22341">
    <property type="entry name" value="GSPE_N1E"/>
    <property type="match status" value="1"/>
</dbReference>
<gene>
    <name evidence="2" type="ORF">JCM19237_7009</name>
</gene>
<dbReference type="EMBL" id="BBMN01000019">
    <property type="protein sequence ID" value="GAL07827.1"/>
    <property type="molecule type" value="Genomic_DNA"/>
</dbReference>
<proteinExistence type="predicted"/>
<accession>A0A090RJY6</accession>
<sequence length="61" mass="6963">MEDARLQPEAQPRFRLPFSFAKRHRVVLEMTEQDVTLFYTGQLSASVLTRSVVSRGGLLPE</sequence>
<dbReference type="InterPro" id="IPR037257">
    <property type="entry name" value="T2SS_E_N_sf"/>
</dbReference>
<dbReference type="InterPro" id="IPR054757">
    <property type="entry name" value="GSPE_N1E"/>
</dbReference>
<evidence type="ECO:0000313" key="3">
    <source>
        <dbReference type="Proteomes" id="UP000029227"/>
    </source>
</evidence>
<reference evidence="2 3" key="1">
    <citation type="journal article" date="2014" name="Genome Announc.">
        <title>Draft Genome Sequences of Two Vibrionaceae Species, Vibrio ponticus C121 and Photobacterium aphoticum C119, Isolated as Coral Reef Microbiota.</title>
        <authorList>
            <person name="Al-saari N."/>
            <person name="Meirelles P.M."/>
            <person name="Mino S."/>
            <person name="Suda W."/>
            <person name="Oshima K."/>
            <person name="Hattori M."/>
            <person name="Ohkuma M."/>
            <person name="Thompson F.L."/>
            <person name="Gomez-Gil B."/>
            <person name="Sawabe T."/>
            <person name="Sawabe T."/>
        </authorList>
    </citation>
    <scope>NUCLEOTIDE SEQUENCE [LARGE SCALE GENOMIC DNA]</scope>
    <source>
        <strain evidence="2 3">JCM 19237</strain>
    </source>
</reference>
<evidence type="ECO:0000259" key="1">
    <source>
        <dbReference type="Pfam" id="PF22341"/>
    </source>
</evidence>
<dbReference type="STRING" id="754436.JCM19237_7009"/>